<dbReference type="AlphaFoldDB" id="A0A9N9ZHT8"/>
<evidence type="ECO:0000313" key="1">
    <source>
        <dbReference type="EMBL" id="CAH0055767.1"/>
    </source>
</evidence>
<keyword evidence="2" id="KW-1185">Reference proteome</keyword>
<proteinExistence type="predicted"/>
<dbReference type="OrthoDB" id="245563at2759"/>
<gene>
    <name evidence="1" type="ORF">CSOL1703_00017962</name>
</gene>
<name>A0A9N9ZHT8_9HYPO</name>
<reference evidence="1" key="1">
    <citation type="submission" date="2021-10" db="EMBL/GenBank/DDBJ databases">
        <authorList>
            <person name="Piombo E."/>
        </authorList>
    </citation>
    <scope>NUCLEOTIDE SEQUENCE</scope>
</reference>
<accession>A0A9N9ZHT8</accession>
<protein>
    <submittedName>
        <fullName evidence="1">Uncharacterized protein</fullName>
    </submittedName>
</protein>
<dbReference type="Proteomes" id="UP000775872">
    <property type="component" value="Unassembled WGS sequence"/>
</dbReference>
<evidence type="ECO:0000313" key="2">
    <source>
        <dbReference type="Proteomes" id="UP000775872"/>
    </source>
</evidence>
<organism evidence="1 2">
    <name type="scientific">Clonostachys solani</name>
    <dbReference type="NCBI Taxonomy" id="160281"/>
    <lineage>
        <taxon>Eukaryota</taxon>
        <taxon>Fungi</taxon>
        <taxon>Dikarya</taxon>
        <taxon>Ascomycota</taxon>
        <taxon>Pezizomycotina</taxon>
        <taxon>Sordariomycetes</taxon>
        <taxon>Hypocreomycetidae</taxon>
        <taxon>Hypocreales</taxon>
        <taxon>Bionectriaceae</taxon>
        <taxon>Clonostachys</taxon>
    </lineage>
</organism>
<comment type="caution">
    <text evidence="1">The sequence shown here is derived from an EMBL/GenBank/DDBJ whole genome shotgun (WGS) entry which is preliminary data.</text>
</comment>
<sequence length="148" mass="15956">MLPSDDIPTLRRFPEVWINIINYVRHGGTAIAMGHFSSFVRPNDIAAFFEKADLRWTQGIYQRLNVALHTGHNAAGLSLAALPGQYSQKSQFLQGVQPEAALYTADGILSETAIALATVGAGRIGYVGDVNAEDETTKVILAICGLLN</sequence>
<dbReference type="EMBL" id="CABFOC020000060">
    <property type="protein sequence ID" value="CAH0055767.1"/>
    <property type="molecule type" value="Genomic_DNA"/>
</dbReference>